<reference evidence="1 2" key="1">
    <citation type="journal article" date="2022" name="G3 (Bethesda)">
        <title>Whole-genome sequence and methylome profiling of the almond [Prunus dulcis (Mill.) D.A. Webb] cultivar 'Nonpareil'.</title>
        <authorList>
            <person name="D'Amico-Willman K.M."/>
            <person name="Ouma W.Z."/>
            <person name="Meulia T."/>
            <person name="Sideli G.M."/>
            <person name="Gradziel T.M."/>
            <person name="Fresnedo-Ramirez J."/>
        </authorList>
    </citation>
    <scope>NUCLEOTIDE SEQUENCE [LARGE SCALE GENOMIC DNA]</scope>
    <source>
        <strain evidence="1">Clone GOH B32 T37-40</strain>
    </source>
</reference>
<proteinExistence type="predicted"/>
<accession>A0AAD4WJS3</accession>
<gene>
    <name evidence="1" type="ORF">L3X38_011392</name>
</gene>
<comment type="caution">
    <text evidence="1">The sequence shown here is derived from an EMBL/GenBank/DDBJ whole genome shotgun (WGS) entry which is preliminary data.</text>
</comment>
<dbReference type="Proteomes" id="UP001054821">
    <property type="component" value="Chromosome 2"/>
</dbReference>
<protein>
    <submittedName>
        <fullName evidence="1">Uncharacterized protein</fullName>
    </submittedName>
</protein>
<organism evidence="1 2">
    <name type="scientific">Prunus dulcis</name>
    <name type="common">Almond</name>
    <name type="synonym">Amygdalus dulcis</name>
    <dbReference type="NCBI Taxonomy" id="3755"/>
    <lineage>
        <taxon>Eukaryota</taxon>
        <taxon>Viridiplantae</taxon>
        <taxon>Streptophyta</taxon>
        <taxon>Embryophyta</taxon>
        <taxon>Tracheophyta</taxon>
        <taxon>Spermatophyta</taxon>
        <taxon>Magnoliopsida</taxon>
        <taxon>eudicotyledons</taxon>
        <taxon>Gunneridae</taxon>
        <taxon>Pentapetalae</taxon>
        <taxon>rosids</taxon>
        <taxon>fabids</taxon>
        <taxon>Rosales</taxon>
        <taxon>Rosaceae</taxon>
        <taxon>Amygdaloideae</taxon>
        <taxon>Amygdaleae</taxon>
        <taxon>Prunus</taxon>
    </lineage>
</organism>
<evidence type="ECO:0000313" key="1">
    <source>
        <dbReference type="EMBL" id="KAI5343516.1"/>
    </source>
</evidence>
<sequence length="149" mass="17209">MEVLLLVEKSHWRPFVNLLRQRPLPQRSPLSGHCRPLSEIISVRVSIYLFVENQGILVNVNSKNHIEAKKNLLADVHAFEEDITSFTVMQHSLYIEGYTQKTVCYKTLSQLLVLKIQDHFSSCCPLWKAISSVFEVKMLKLLKFIMHGS</sequence>
<name>A0AAD4WJS3_PRUDU</name>
<keyword evidence="2" id="KW-1185">Reference proteome</keyword>
<evidence type="ECO:0000313" key="2">
    <source>
        <dbReference type="Proteomes" id="UP001054821"/>
    </source>
</evidence>
<dbReference type="EMBL" id="JAJFAZ020000002">
    <property type="protein sequence ID" value="KAI5343516.1"/>
    <property type="molecule type" value="Genomic_DNA"/>
</dbReference>
<dbReference type="AlphaFoldDB" id="A0AAD4WJS3"/>